<name>A0ABU6UVF5_9FABA</name>
<reference evidence="2 3" key="1">
    <citation type="journal article" date="2023" name="Plants (Basel)">
        <title>Bridging the Gap: Combining Genomics and Transcriptomics Approaches to Understand Stylosanthes scabra, an Orphan Legume from the Brazilian Caatinga.</title>
        <authorList>
            <person name="Ferreira-Neto J.R.C."/>
            <person name="da Silva M.D."/>
            <person name="Binneck E."/>
            <person name="de Melo N.F."/>
            <person name="da Silva R.H."/>
            <person name="de Melo A.L.T.M."/>
            <person name="Pandolfi V."/>
            <person name="Bustamante F.O."/>
            <person name="Brasileiro-Vidal A.C."/>
            <person name="Benko-Iseppon A.M."/>
        </authorList>
    </citation>
    <scope>NUCLEOTIDE SEQUENCE [LARGE SCALE GENOMIC DNA]</scope>
    <source>
        <tissue evidence="2">Leaves</tissue>
    </source>
</reference>
<protein>
    <submittedName>
        <fullName evidence="2">Uncharacterized protein</fullName>
    </submittedName>
</protein>
<evidence type="ECO:0000313" key="3">
    <source>
        <dbReference type="Proteomes" id="UP001341840"/>
    </source>
</evidence>
<accession>A0ABU6UVF5</accession>
<gene>
    <name evidence="2" type="ORF">PIB30_085444</name>
</gene>
<evidence type="ECO:0000256" key="1">
    <source>
        <dbReference type="SAM" id="MobiDB-lite"/>
    </source>
</evidence>
<feature type="region of interest" description="Disordered" evidence="1">
    <location>
        <begin position="1"/>
        <end position="34"/>
    </location>
</feature>
<dbReference type="Proteomes" id="UP001341840">
    <property type="component" value="Unassembled WGS sequence"/>
</dbReference>
<sequence length="158" mass="17456">MAARAAAGHPSTVNPSLDRLSTKGSKPLRSNGRVEELAPIRRSWAGLPAIGRDVELTTSELTPFLPSVAFRDQQLRSSAHFNQWPRHKAKIGAEVAKESMRNEKITKKSLGAKSSAYAYAPKTDVRTHCHDLGGTSRLELDPMRTHLKVLYVRTSDQI</sequence>
<organism evidence="2 3">
    <name type="scientific">Stylosanthes scabra</name>
    <dbReference type="NCBI Taxonomy" id="79078"/>
    <lineage>
        <taxon>Eukaryota</taxon>
        <taxon>Viridiplantae</taxon>
        <taxon>Streptophyta</taxon>
        <taxon>Embryophyta</taxon>
        <taxon>Tracheophyta</taxon>
        <taxon>Spermatophyta</taxon>
        <taxon>Magnoliopsida</taxon>
        <taxon>eudicotyledons</taxon>
        <taxon>Gunneridae</taxon>
        <taxon>Pentapetalae</taxon>
        <taxon>rosids</taxon>
        <taxon>fabids</taxon>
        <taxon>Fabales</taxon>
        <taxon>Fabaceae</taxon>
        <taxon>Papilionoideae</taxon>
        <taxon>50 kb inversion clade</taxon>
        <taxon>dalbergioids sensu lato</taxon>
        <taxon>Dalbergieae</taxon>
        <taxon>Pterocarpus clade</taxon>
        <taxon>Stylosanthes</taxon>
    </lineage>
</organism>
<evidence type="ECO:0000313" key="2">
    <source>
        <dbReference type="EMBL" id="MED6164008.1"/>
    </source>
</evidence>
<proteinExistence type="predicted"/>
<comment type="caution">
    <text evidence="2">The sequence shown here is derived from an EMBL/GenBank/DDBJ whole genome shotgun (WGS) entry which is preliminary data.</text>
</comment>
<dbReference type="EMBL" id="JASCZI010122254">
    <property type="protein sequence ID" value="MED6164008.1"/>
    <property type="molecule type" value="Genomic_DNA"/>
</dbReference>
<keyword evidence="3" id="KW-1185">Reference proteome</keyword>